<sequence length="705" mass="78926">MSRNRIDNSMATSPYSNELSRPDPPPVSQPADPLQAALFPDHSPPQTRHDTGSRSSPATQYPDPDRHRRASRFQRAARPTAKSADDLNWLCGRLEIALELAPRFSDEPRRKYRFMADAFGDAKNAMSIAHASSVNVERRNRSIINGLKVASELLDSMWKELFRFRNDLNCLRPTLKDLPEKNGDELIKIRHSLAEFMSALDELNANRQQLELFADSVAKVARSGVSRQAYEEVEIGYPMLISGALELLAPVARLVVSLNNFYLHTFAWPVDVRQSLGTIALRSKAVFDLFEKYNETKAKNNAQEASKKKAHILCEILGALKLLDIAANHLAQTASENWRSEDSGKWNEVLRFAERLGDFTSPLQAIVLPMVKRSQNDTGESSHAAGLQGATDAQEVSGVETVPPRRRSHRRTPPQRHEVGRVRSADTAEHSEILKQVSALLDKSKRLPPDVVRYSANDLLALARRAGCDTSTIDTIKRNESDPLDIASIIRDSVASWFGRVTDLERALRMLAALPQSPQIAACANKVAQRKGLLAHIEACMNQQEADLIKQYLYPKARHLHRLFDLDEVALVQMPKKLPSSSDQDNQGTVFELCVQPHPISDGDNAAPLFVHVHTRRTVTADGCLTLELSDFNAIHVKTKTQKNLGKQWERYQRALGNTDPTIHRGQVDEKLWRRLKEKAVSAGSPERSPVPALSRWRMKEAASQ</sequence>
<evidence type="ECO:0000313" key="2">
    <source>
        <dbReference type="EMBL" id="SIT48485.1"/>
    </source>
</evidence>
<evidence type="ECO:0000256" key="1">
    <source>
        <dbReference type="SAM" id="MobiDB-lite"/>
    </source>
</evidence>
<gene>
    <name evidence="2" type="ORF">BN2475_1040014</name>
</gene>
<accession>A0A1N7SM47</accession>
<feature type="compositionally biased region" description="Polar residues" evidence="1">
    <location>
        <begin position="7"/>
        <end position="18"/>
    </location>
</feature>
<feature type="compositionally biased region" description="Basic and acidic residues" evidence="1">
    <location>
        <begin position="415"/>
        <end position="428"/>
    </location>
</feature>
<feature type="compositionally biased region" description="Basic residues" evidence="1">
    <location>
        <begin position="404"/>
        <end position="414"/>
    </location>
</feature>
<evidence type="ECO:0000313" key="3">
    <source>
        <dbReference type="Proteomes" id="UP000187012"/>
    </source>
</evidence>
<dbReference type="EMBL" id="CYGX02000104">
    <property type="protein sequence ID" value="SIT48485.1"/>
    <property type="molecule type" value="Genomic_DNA"/>
</dbReference>
<feature type="region of interest" description="Disordered" evidence="1">
    <location>
        <begin position="374"/>
        <end position="428"/>
    </location>
</feature>
<organism evidence="2 3">
    <name type="scientific">Paraburkholderia ribeironis</name>
    <dbReference type="NCBI Taxonomy" id="1247936"/>
    <lineage>
        <taxon>Bacteria</taxon>
        <taxon>Pseudomonadati</taxon>
        <taxon>Pseudomonadota</taxon>
        <taxon>Betaproteobacteria</taxon>
        <taxon>Burkholderiales</taxon>
        <taxon>Burkholderiaceae</taxon>
        <taxon>Paraburkholderia</taxon>
    </lineage>
</organism>
<dbReference type="AlphaFoldDB" id="A0A1N7SM47"/>
<keyword evidence="3" id="KW-1185">Reference proteome</keyword>
<name>A0A1N7SM47_9BURK</name>
<proteinExistence type="predicted"/>
<dbReference type="STRING" id="1247936.BN2475_1040014"/>
<reference evidence="2 3" key="1">
    <citation type="submission" date="2016-12" db="EMBL/GenBank/DDBJ databases">
        <authorList>
            <person name="Song W.-J."/>
            <person name="Kurnit D.M."/>
        </authorList>
    </citation>
    <scope>NUCLEOTIDE SEQUENCE [LARGE SCALE GENOMIC DNA]</scope>
    <source>
        <strain evidence="2 3">STM7296</strain>
    </source>
</reference>
<feature type="region of interest" description="Disordered" evidence="1">
    <location>
        <begin position="1"/>
        <end position="79"/>
    </location>
</feature>
<protein>
    <submittedName>
        <fullName evidence="2">Uncharacterized protein</fullName>
    </submittedName>
</protein>
<dbReference type="Proteomes" id="UP000187012">
    <property type="component" value="Unassembled WGS sequence"/>
</dbReference>
<feature type="region of interest" description="Disordered" evidence="1">
    <location>
        <begin position="679"/>
        <end position="705"/>
    </location>
</feature>